<evidence type="ECO:0000259" key="4">
    <source>
        <dbReference type="Pfam" id="PF02384"/>
    </source>
</evidence>
<dbReference type="AlphaFoldDB" id="A0A240UCA0"/>
<dbReference type="GO" id="GO:0008170">
    <property type="term" value="F:N-methyltransferase activity"/>
    <property type="evidence" value="ECO:0007669"/>
    <property type="project" value="InterPro"/>
</dbReference>
<dbReference type="InterPro" id="IPR003356">
    <property type="entry name" value="DNA_methylase_A-5"/>
</dbReference>
<dbReference type="InterPro" id="IPR052916">
    <property type="entry name" value="Type-I_RE_MTase_Subunit"/>
</dbReference>
<dbReference type="EMBL" id="CP021366">
    <property type="protein sequence ID" value="ART59124.1"/>
    <property type="molecule type" value="Genomic_DNA"/>
</dbReference>
<reference evidence="5" key="1">
    <citation type="submission" date="2017-05" db="EMBL/GenBank/DDBJ databases">
        <title>Polyphasic characterization of four soil-derived phenanthrene-degrading Acidovorax strains and proposal of Acidovorax phenanthrenivorans sp. nov.</title>
        <authorList>
            <person name="Singleton D."/>
            <person name="Lee J."/>
            <person name="Dickey A.N."/>
            <person name="Stroud A."/>
            <person name="Scholl E.H."/>
            <person name="Wright F.A."/>
            <person name="Aitken M.D."/>
        </authorList>
    </citation>
    <scope>NUCLEOTIDE SEQUENCE</scope>
    <source>
        <strain evidence="5">P4</strain>
    </source>
</reference>
<organism evidence="5 6">
    <name type="scientific">Acidovorax carolinensis</name>
    <dbReference type="NCBI Taxonomy" id="553814"/>
    <lineage>
        <taxon>Bacteria</taxon>
        <taxon>Pseudomonadati</taxon>
        <taxon>Pseudomonadota</taxon>
        <taxon>Betaproteobacteria</taxon>
        <taxon>Burkholderiales</taxon>
        <taxon>Comamonadaceae</taxon>
        <taxon>Acidovorax</taxon>
    </lineage>
</organism>
<evidence type="ECO:0000256" key="2">
    <source>
        <dbReference type="ARBA" id="ARBA00022747"/>
    </source>
</evidence>
<dbReference type="RefSeq" id="WP_086927304.1">
    <property type="nucleotide sequence ID" value="NZ_CP021362.1"/>
</dbReference>
<dbReference type="KEGG" id="acip:CBP36_09920"/>
<dbReference type="SUPFAM" id="SSF53335">
    <property type="entry name" value="S-adenosyl-L-methionine-dependent methyltransferases"/>
    <property type="match status" value="1"/>
</dbReference>
<dbReference type="GO" id="GO:0003677">
    <property type="term" value="F:DNA binding"/>
    <property type="evidence" value="ECO:0007669"/>
    <property type="project" value="UniProtKB-KW"/>
</dbReference>
<evidence type="ECO:0000256" key="1">
    <source>
        <dbReference type="ARBA" id="ARBA00006594"/>
    </source>
</evidence>
<protein>
    <recommendedName>
        <fullName evidence="4">DNA methylase adenine-specific domain-containing protein</fullName>
    </recommendedName>
</protein>
<dbReference type="OrthoDB" id="9784823at2"/>
<name>A0A240UCA0_9BURK</name>
<gene>
    <name evidence="5" type="ORF">CBP36_09920</name>
</gene>
<feature type="domain" description="DNA methylase adenine-specific" evidence="4">
    <location>
        <begin position="14"/>
        <end position="218"/>
    </location>
</feature>
<sequence>MALATASRYSDPYGRYYTRGGAAEVLVSAMGRAPKGVVIDLGAGDGALVGEASRRWTGARFITVDIDQNAGSSRLPEQANSCFSHHVADALDAQLAQKIGLDVGAAHSALCNPPYIRPGWRSHFGQILEDAGLSGVFPHIKCVPADILFIAQNLRFLRPGGKLGLILPDGIIAGEKCGALRHALTTAHRLERVIELPRRMFHGTEAKAYVVVLTKQGKPADAIALQRLEADGSLTGTLDLAVDEATSRLDYSFHCAPAPNLPNRRGRATLRELGATIARGSFSSSERNACEFPVFHTTDFTGAGVPRAFQLSKARAATIDALFAEPGDILVARVGRNLEEKVAVVERGRVALSDCILRIRVAPEMQTDVLNFFNSEAGRLALQTASHGVGARFVTRDALLDMVIPGFRT</sequence>
<dbReference type="Gene3D" id="3.40.50.150">
    <property type="entry name" value="Vaccinia Virus protein VP39"/>
    <property type="match status" value="1"/>
</dbReference>
<keyword evidence="3" id="KW-0238">DNA-binding</keyword>
<dbReference type="Proteomes" id="UP000194440">
    <property type="component" value="Chromosome"/>
</dbReference>
<keyword evidence="2" id="KW-0680">Restriction system</keyword>
<dbReference type="InterPro" id="IPR029063">
    <property type="entry name" value="SAM-dependent_MTases_sf"/>
</dbReference>
<evidence type="ECO:0000313" key="5">
    <source>
        <dbReference type="EMBL" id="ART59124.1"/>
    </source>
</evidence>
<dbReference type="PRINTS" id="PR00507">
    <property type="entry name" value="N12N6MTFRASE"/>
</dbReference>
<dbReference type="REBASE" id="202359">
    <property type="entry name" value="M.AspP4ORF9920P"/>
</dbReference>
<dbReference type="GO" id="GO:0009307">
    <property type="term" value="P:DNA restriction-modification system"/>
    <property type="evidence" value="ECO:0007669"/>
    <property type="project" value="UniProtKB-KW"/>
</dbReference>
<evidence type="ECO:0000313" key="6">
    <source>
        <dbReference type="Proteomes" id="UP000194440"/>
    </source>
</evidence>
<comment type="similarity">
    <text evidence="1">Belongs to the N(4)/N(6)-methyltransferase family.</text>
</comment>
<dbReference type="PANTHER" id="PTHR42998:SF1">
    <property type="entry name" value="TYPE I RESTRICTION ENZYME HINDI METHYLASE SUBUNIT"/>
    <property type="match status" value="1"/>
</dbReference>
<dbReference type="PANTHER" id="PTHR42998">
    <property type="entry name" value="TYPE I RESTRICTION ENZYME HINDVIIP M PROTEIN-RELATED"/>
    <property type="match status" value="1"/>
</dbReference>
<keyword evidence="6" id="KW-1185">Reference proteome</keyword>
<dbReference type="Gene3D" id="3.90.220.20">
    <property type="entry name" value="DNA methylase specificity domains"/>
    <property type="match status" value="1"/>
</dbReference>
<dbReference type="Pfam" id="PF02384">
    <property type="entry name" value="N6_Mtase"/>
    <property type="match status" value="1"/>
</dbReference>
<evidence type="ECO:0000256" key="3">
    <source>
        <dbReference type="ARBA" id="ARBA00023125"/>
    </source>
</evidence>
<dbReference type="InterPro" id="IPR044946">
    <property type="entry name" value="Restrct_endonuc_typeI_TRD_sf"/>
</dbReference>
<proteinExistence type="inferred from homology"/>
<accession>A0A240UCA0</accession>
<dbReference type="KEGG" id="acis:CBP35_09005"/>